<feature type="transmembrane region" description="Helical" evidence="1">
    <location>
        <begin position="20"/>
        <end position="40"/>
    </location>
</feature>
<sequence>MKRSSVEPMRRSMGMTLVELMVSLCILAIVMVAVVGIFGAQYRNMGRDHGIKEATREGQIIFEFLRLDLMEAGWSVAPEMSFYFEDGGTGRSDKIYINDTALIDIDEDEHMDQLISEDCPGCSRIEAGSGTSSVTVNELDVNGDGKNDFRGAAYQFVISDDGLSKVAKINTVSGNQLNLEVELGGTWLAPAVYYCVDDGNADCHPDSSTDPLWVLRRSDRSSGGRQVVAENVVDLQVAYRDADGEYWYGEAGCDGSGTGPGKCEMSPFDPRSIDLVRLTLVVRSRHQSRDLLGDPRYCRPAVENREAGVGPDECGRIYQVFSMMIHPRNN</sequence>
<keyword evidence="1" id="KW-0812">Transmembrane</keyword>
<reference evidence="2 3" key="1">
    <citation type="submission" date="2019-05" db="EMBL/GenBank/DDBJ databases">
        <title>The Complete Genome Sequence of the n-alkane-degrading Desulfoglaeba alkanexedens ALDC reveals multiple alkylsuccinate synthase gene clusters.</title>
        <authorList>
            <person name="Callaghan A.V."/>
            <person name="Davidova I.A."/>
            <person name="Duncan K.E."/>
            <person name="Morris B."/>
            <person name="McInerney M.J."/>
        </authorList>
    </citation>
    <scope>NUCLEOTIDE SEQUENCE [LARGE SCALE GENOMIC DNA]</scope>
    <source>
        <strain evidence="2 3">ALDC</strain>
    </source>
</reference>
<dbReference type="AlphaFoldDB" id="A0A4P8L3W4"/>
<gene>
    <name evidence="2" type="ORF">FDQ92_11050</name>
</gene>
<dbReference type="KEGG" id="dax:FDQ92_11050"/>
<accession>A0A4P8L3W4</accession>
<evidence type="ECO:0000313" key="2">
    <source>
        <dbReference type="EMBL" id="QCQ22657.1"/>
    </source>
</evidence>
<dbReference type="OrthoDB" id="5507531at2"/>
<evidence type="ECO:0000256" key="1">
    <source>
        <dbReference type="SAM" id="Phobius"/>
    </source>
</evidence>
<proteinExistence type="predicted"/>
<dbReference type="EMBL" id="CP040098">
    <property type="protein sequence ID" value="QCQ22657.1"/>
    <property type="molecule type" value="Genomic_DNA"/>
</dbReference>
<evidence type="ECO:0000313" key="3">
    <source>
        <dbReference type="Proteomes" id="UP000298602"/>
    </source>
</evidence>
<reference evidence="2 3" key="2">
    <citation type="submission" date="2019-05" db="EMBL/GenBank/DDBJ databases">
        <authorList>
            <person name="Suflita J.M."/>
            <person name="Marks C.R."/>
        </authorList>
    </citation>
    <scope>NUCLEOTIDE SEQUENCE [LARGE SCALE GENOMIC DNA]</scope>
    <source>
        <strain evidence="2 3">ALDC</strain>
    </source>
</reference>
<organism evidence="2 3">
    <name type="scientific">Desulfoglaeba alkanexedens ALDC</name>
    <dbReference type="NCBI Taxonomy" id="980445"/>
    <lineage>
        <taxon>Bacteria</taxon>
        <taxon>Pseudomonadati</taxon>
        <taxon>Thermodesulfobacteriota</taxon>
        <taxon>Syntrophobacteria</taxon>
        <taxon>Syntrophobacterales</taxon>
        <taxon>Syntrophobacteraceae</taxon>
        <taxon>Desulfoglaeba</taxon>
    </lineage>
</organism>
<protein>
    <submittedName>
        <fullName evidence="2">Type II secretion system protein</fullName>
    </submittedName>
</protein>
<keyword evidence="1" id="KW-1133">Transmembrane helix</keyword>
<keyword evidence="1" id="KW-0472">Membrane</keyword>
<keyword evidence="3" id="KW-1185">Reference proteome</keyword>
<name>A0A4P8L3W4_9BACT</name>
<dbReference type="Proteomes" id="UP000298602">
    <property type="component" value="Chromosome"/>
</dbReference>
<dbReference type="RefSeq" id="WP_137424941.1">
    <property type="nucleotide sequence ID" value="NZ_CP040098.1"/>
</dbReference>